<evidence type="ECO:0000313" key="2">
    <source>
        <dbReference type="Proteomes" id="UP000316775"/>
    </source>
</evidence>
<sequence length="73" mass="8596">MVISGCNSFRIKPKVALIIPAPIRTTSLFERMVVSDIIVFFYKVQRYFNIITIKRLIHLQKVTFITKQYGFDK</sequence>
<evidence type="ECO:0000313" key="1">
    <source>
        <dbReference type="EMBL" id="GEC72663.1"/>
    </source>
</evidence>
<organism evidence="1 2">
    <name type="scientific">Flavobacterium flevense</name>
    <dbReference type="NCBI Taxonomy" id="983"/>
    <lineage>
        <taxon>Bacteria</taxon>
        <taxon>Pseudomonadati</taxon>
        <taxon>Bacteroidota</taxon>
        <taxon>Flavobacteriia</taxon>
        <taxon>Flavobacteriales</taxon>
        <taxon>Flavobacteriaceae</taxon>
        <taxon>Flavobacterium</taxon>
    </lineage>
</organism>
<comment type="caution">
    <text evidence="1">The sequence shown here is derived from an EMBL/GenBank/DDBJ whole genome shotgun (WGS) entry which is preliminary data.</text>
</comment>
<dbReference type="Proteomes" id="UP000316775">
    <property type="component" value="Unassembled WGS sequence"/>
</dbReference>
<proteinExistence type="predicted"/>
<reference evidence="1 2" key="1">
    <citation type="submission" date="2019-06" db="EMBL/GenBank/DDBJ databases">
        <title>Whole genome shotgun sequence of Flavobacterium flevense NBRC 14960.</title>
        <authorList>
            <person name="Hosoyama A."/>
            <person name="Uohara A."/>
            <person name="Ohji S."/>
            <person name="Ichikawa N."/>
        </authorList>
    </citation>
    <scope>NUCLEOTIDE SEQUENCE [LARGE SCALE GENOMIC DNA]</scope>
    <source>
        <strain evidence="1 2">NBRC 14960</strain>
    </source>
</reference>
<name>A0A4Y4B1V2_9FLAO</name>
<dbReference type="EMBL" id="BJNP01000023">
    <property type="protein sequence ID" value="GEC72663.1"/>
    <property type="molecule type" value="Genomic_DNA"/>
</dbReference>
<dbReference type="AlphaFoldDB" id="A0A4Y4B1V2"/>
<gene>
    <name evidence="1" type="ORF">FFL01_22020</name>
</gene>
<accession>A0A4Y4B1V2</accession>
<protein>
    <submittedName>
        <fullName evidence="1">Uncharacterized protein</fullName>
    </submittedName>
</protein>
<keyword evidence="2" id="KW-1185">Reference proteome</keyword>